<dbReference type="InterPro" id="IPR001182">
    <property type="entry name" value="FtsW/RodA"/>
</dbReference>
<dbReference type="GO" id="GO:0005886">
    <property type="term" value="C:plasma membrane"/>
    <property type="evidence" value="ECO:0007669"/>
    <property type="project" value="TreeGrafter"/>
</dbReference>
<feature type="transmembrane region" description="Helical" evidence="17">
    <location>
        <begin position="318"/>
        <end position="339"/>
    </location>
</feature>
<dbReference type="GO" id="GO:0008955">
    <property type="term" value="F:peptidoglycan glycosyltransferase activity"/>
    <property type="evidence" value="ECO:0007669"/>
    <property type="project" value="UniProtKB-EC"/>
</dbReference>
<evidence type="ECO:0000256" key="10">
    <source>
        <dbReference type="ARBA" id="ARBA00033270"/>
    </source>
</evidence>
<keyword evidence="2" id="KW-0328">Glycosyltransferase</keyword>
<protein>
    <recommendedName>
        <fullName evidence="12">Probable peptidoglycan glycosyltransferase FtsW</fullName>
        <ecNumber evidence="14">2.4.99.28</ecNumber>
    </recommendedName>
    <alternativeName>
        <fullName evidence="13">Cell division protein FtsW</fullName>
    </alternativeName>
    <alternativeName>
        <fullName evidence="10">Cell wall polymerase</fullName>
    </alternativeName>
    <alternativeName>
        <fullName evidence="9">Peptidoglycan polymerase</fullName>
    </alternativeName>
</protein>
<comment type="catalytic activity">
    <reaction evidence="15">
        <text>[GlcNAc-(1-&gt;4)-Mur2Ac(oyl-L-Ala-gamma-D-Glu-L-Lys-D-Ala-D-Ala)](n)-di-trans,octa-cis-undecaprenyl diphosphate + beta-D-GlcNAc-(1-&gt;4)-Mur2Ac(oyl-L-Ala-gamma-D-Glu-L-Lys-D-Ala-D-Ala)-di-trans,octa-cis-undecaprenyl diphosphate = [GlcNAc-(1-&gt;4)-Mur2Ac(oyl-L-Ala-gamma-D-Glu-L-Lys-D-Ala-D-Ala)](n+1)-di-trans,octa-cis-undecaprenyl diphosphate + di-trans,octa-cis-undecaprenyl diphosphate + H(+)</text>
        <dbReference type="Rhea" id="RHEA:23708"/>
        <dbReference type="Rhea" id="RHEA-COMP:9602"/>
        <dbReference type="Rhea" id="RHEA-COMP:9603"/>
        <dbReference type="ChEBI" id="CHEBI:15378"/>
        <dbReference type="ChEBI" id="CHEBI:58405"/>
        <dbReference type="ChEBI" id="CHEBI:60033"/>
        <dbReference type="ChEBI" id="CHEBI:78435"/>
        <dbReference type="EC" id="2.4.99.28"/>
    </reaction>
</comment>
<evidence type="ECO:0000256" key="7">
    <source>
        <dbReference type="ARBA" id="ARBA00022989"/>
    </source>
</evidence>
<feature type="transmembrane region" description="Helical" evidence="17">
    <location>
        <begin position="49"/>
        <end position="67"/>
    </location>
</feature>
<evidence type="ECO:0000256" key="5">
    <source>
        <dbReference type="ARBA" id="ARBA00022960"/>
    </source>
</evidence>
<feature type="transmembrane region" description="Helical" evidence="17">
    <location>
        <begin position="109"/>
        <end position="129"/>
    </location>
</feature>
<evidence type="ECO:0000256" key="6">
    <source>
        <dbReference type="ARBA" id="ARBA00022984"/>
    </source>
</evidence>
<comment type="caution">
    <text evidence="18">The sequence shown here is derived from an EMBL/GenBank/DDBJ whole genome shotgun (WGS) entry which is preliminary data.</text>
</comment>
<dbReference type="Proteomes" id="UP000051906">
    <property type="component" value="Unassembled WGS sequence"/>
</dbReference>
<feature type="transmembrane region" description="Helical" evidence="17">
    <location>
        <begin position="167"/>
        <end position="184"/>
    </location>
</feature>
<dbReference type="GO" id="GO:0015648">
    <property type="term" value="F:lipid-linked peptidoglycan transporter activity"/>
    <property type="evidence" value="ECO:0007669"/>
    <property type="project" value="TreeGrafter"/>
</dbReference>
<evidence type="ECO:0000256" key="8">
    <source>
        <dbReference type="ARBA" id="ARBA00023136"/>
    </source>
</evidence>
<dbReference type="EC" id="2.4.99.28" evidence="14"/>
<dbReference type="PATRIC" id="fig|616990.3.peg.697"/>
<dbReference type="Pfam" id="PF01098">
    <property type="entry name" value="FTSW_RODA_SPOVE"/>
    <property type="match status" value="1"/>
</dbReference>
<feature type="transmembrane region" description="Helical" evidence="17">
    <location>
        <begin position="285"/>
        <end position="306"/>
    </location>
</feature>
<dbReference type="OrthoDB" id="9812661at2"/>
<dbReference type="GO" id="GO:0008360">
    <property type="term" value="P:regulation of cell shape"/>
    <property type="evidence" value="ECO:0007669"/>
    <property type="project" value="UniProtKB-KW"/>
</dbReference>
<dbReference type="PANTHER" id="PTHR30474:SF2">
    <property type="entry name" value="PEPTIDOGLYCAN GLYCOSYLTRANSFERASE FTSW-RELATED"/>
    <property type="match status" value="1"/>
</dbReference>
<organism evidence="18 19">
    <name type="scientific">Levilactobacillus paucivorans</name>
    <dbReference type="NCBI Taxonomy" id="616990"/>
    <lineage>
        <taxon>Bacteria</taxon>
        <taxon>Bacillati</taxon>
        <taxon>Bacillota</taxon>
        <taxon>Bacilli</taxon>
        <taxon>Lactobacillales</taxon>
        <taxon>Lactobacillaceae</taxon>
        <taxon>Levilactobacillus</taxon>
    </lineage>
</organism>
<dbReference type="GO" id="GO:0051301">
    <property type="term" value="P:cell division"/>
    <property type="evidence" value="ECO:0007669"/>
    <property type="project" value="UniProtKB-KW"/>
</dbReference>
<keyword evidence="19" id="KW-1185">Reference proteome</keyword>
<dbReference type="GO" id="GO:0009252">
    <property type="term" value="P:peptidoglycan biosynthetic process"/>
    <property type="evidence" value="ECO:0007669"/>
    <property type="project" value="UniProtKB-KW"/>
</dbReference>
<evidence type="ECO:0000313" key="19">
    <source>
        <dbReference type="Proteomes" id="UP000051906"/>
    </source>
</evidence>
<comment type="function">
    <text evidence="16">Peptidoglycan polymerase that is essential for cell division.</text>
</comment>
<feature type="transmembrane region" description="Helical" evidence="17">
    <location>
        <begin position="7"/>
        <end position="29"/>
    </location>
</feature>
<dbReference type="PROSITE" id="PS00428">
    <property type="entry name" value="FTSW_RODA_SPOVE"/>
    <property type="match status" value="1"/>
</dbReference>
<dbReference type="GO" id="GO:0032153">
    <property type="term" value="C:cell division site"/>
    <property type="evidence" value="ECO:0007669"/>
    <property type="project" value="TreeGrafter"/>
</dbReference>
<dbReference type="RefSeq" id="WP_057877524.1">
    <property type="nucleotide sequence ID" value="NZ_JQCA01000020.1"/>
</dbReference>
<feature type="transmembrane region" description="Helical" evidence="17">
    <location>
        <begin position="191"/>
        <end position="209"/>
    </location>
</feature>
<evidence type="ECO:0000256" key="1">
    <source>
        <dbReference type="ARBA" id="ARBA00004141"/>
    </source>
</evidence>
<dbReference type="EMBL" id="JQCA01000020">
    <property type="protein sequence ID" value="KRO04928.1"/>
    <property type="molecule type" value="Genomic_DNA"/>
</dbReference>
<keyword evidence="3" id="KW-0808">Transferase</keyword>
<evidence type="ECO:0000256" key="9">
    <source>
        <dbReference type="ARBA" id="ARBA00032370"/>
    </source>
</evidence>
<comment type="similarity">
    <text evidence="11">Belongs to the SEDS family. FtsW subfamily.</text>
</comment>
<sequence>MRKLKYLDYFIAVPYLILSLFGIVMVYSASADIGSQNGGSPVSYLIKQAIYVVMGLVIVAFMLSLNINKLRNRSVLRLAGWLAFGALFLLIAMGQTINGAAGWFHLGPISIQPAEFVKFYVIIWLANAIDHRQDELQVENWWVPMWRPVLICCIIVILIFVQPDMGGAAINAAIILVMCLASGFNYRRAIVYFSGLFLFIVGIVFPIAVKFTESGHVHNYKLLRLVAFINPFDHAQTVGQQLVNSYYALSNGGIFGVGWGNSIQKTGYLPEPNTDFIMAIVAEELGLVTALILIALLFTIIMRIVLVGIRSHSAYQSLVCYGSATYLTIQTLFNLGGVLGMLPITGVTFPFISYGGSSTWTLALVMGVVLNISARQNRERQA</sequence>
<feature type="transmembrane region" description="Helical" evidence="17">
    <location>
        <begin position="351"/>
        <end position="372"/>
    </location>
</feature>
<name>A0A0R2LZU2_9LACO</name>
<evidence type="ECO:0000313" key="18">
    <source>
        <dbReference type="EMBL" id="KRO04928.1"/>
    </source>
</evidence>
<keyword evidence="7 17" id="KW-1133">Transmembrane helix</keyword>
<reference evidence="18 19" key="1">
    <citation type="journal article" date="2015" name="Genome Announc.">
        <title>Expanding the biotechnology potential of lactobacilli through comparative genomics of 213 strains and associated genera.</title>
        <authorList>
            <person name="Sun Z."/>
            <person name="Harris H.M."/>
            <person name="McCann A."/>
            <person name="Guo C."/>
            <person name="Argimon S."/>
            <person name="Zhang W."/>
            <person name="Yang X."/>
            <person name="Jeffery I.B."/>
            <person name="Cooney J.C."/>
            <person name="Kagawa T.F."/>
            <person name="Liu W."/>
            <person name="Song Y."/>
            <person name="Salvetti E."/>
            <person name="Wrobel A."/>
            <person name="Rasinkangas P."/>
            <person name="Parkhill J."/>
            <person name="Rea M.C."/>
            <person name="O'Sullivan O."/>
            <person name="Ritari J."/>
            <person name="Douillard F.P."/>
            <person name="Paul Ross R."/>
            <person name="Yang R."/>
            <person name="Briner A.E."/>
            <person name="Felis G.E."/>
            <person name="de Vos W.M."/>
            <person name="Barrangou R."/>
            <person name="Klaenhammer T.R."/>
            <person name="Caufield P.W."/>
            <person name="Cui Y."/>
            <person name="Zhang H."/>
            <person name="O'Toole P.W."/>
        </authorList>
    </citation>
    <scope>NUCLEOTIDE SEQUENCE [LARGE SCALE GENOMIC DNA]</scope>
    <source>
        <strain evidence="18 19">DSM 22467</strain>
    </source>
</reference>
<feature type="transmembrane region" description="Helical" evidence="17">
    <location>
        <begin position="79"/>
        <end position="97"/>
    </location>
</feature>
<evidence type="ECO:0000256" key="13">
    <source>
        <dbReference type="ARBA" id="ARBA00041418"/>
    </source>
</evidence>
<evidence type="ECO:0000256" key="11">
    <source>
        <dbReference type="ARBA" id="ARBA00038053"/>
    </source>
</evidence>
<feature type="transmembrane region" description="Helical" evidence="17">
    <location>
        <begin position="141"/>
        <end position="161"/>
    </location>
</feature>
<evidence type="ECO:0000256" key="3">
    <source>
        <dbReference type="ARBA" id="ARBA00022679"/>
    </source>
</evidence>
<keyword evidence="18" id="KW-0132">Cell division</keyword>
<proteinExistence type="inferred from homology"/>
<keyword evidence="4 17" id="KW-0812">Transmembrane</keyword>
<keyword evidence="18" id="KW-0131">Cell cycle</keyword>
<evidence type="ECO:0000256" key="17">
    <source>
        <dbReference type="SAM" id="Phobius"/>
    </source>
</evidence>
<evidence type="ECO:0000256" key="14">
    <source>
        <dbReference type="ARBA" id="ARBA00044770"/>
    </source>
</evidence>
<dbReference type="PANTHER" id="PTHR30474">
    <property type="entry name" value="CELL CYCLE PROTEIN"/>
    <property type="match status" value="1"/>
</dbReference>
<keyword evidence="6" id="KW-0573">Peptidoglycan synthesis</keyword>
<gene>
    <name evidence="18" type="ORF">IV54_GL000652</name>
</gene>
<evidence type="ECO:0000256" key="16">
    <source>
        <dbReference type="ARBA" id="ARBA00049966"/>
    </source>
</evidence>
<dbReference type="STRING" id="616990.IV54_GL000652"/>
<evidence type="ECO:0000256" key="4">
    <source>
        <dbReference type="ARBA" id="ARBA00022692"/>
    </source>
</evidence>
<accession>A0A0R2LZU2</accession>
<keyword evidence="5" id="KW-0133">Cell shape</keyword>
<dbReference type="AlphaFoldDB" id="A0A0R2LZU2"/>
<comment type="subcellular location">
    <subcellularLocation>
        <location evidence="1">Membrane</location>
        <topology evidence="1">Multi-pass membrane protein</topology>
    </subcellularLocation>
</comment>
<evidence type="ECO:0000256" key="15">
    <source>
        <dbReference type="ARBA" id="ARBA00049902"/>
    </source>
</evidence>
<evidence type="ECO:0000256" key="12">
    <source>
        <dbReference type="ARBA" id="ARBA00041185"/>
    </source>
</evidence>
<keyword evidence="8 17" id="KW-0472">Membrane</keyword>
<evidence type="ECO:0000256" key="2">
    <source>
        <dbReference type="ARBA" id="ARBA00022676"/>
    </source>
</evidence>
<dbReference type="InterPro" id="IPR018365">
    <property type="entry name" value="Cell_cycle_FtsW-rel_CS"/>
</dbReference>